<comment type="caution">
    <text evidence="2">The sequence shown here is derived from an EMBL/GenBank/DDBJ whole genome shotgun (WGS) entry which is preliminary data.</text>
</comment>
<evidence type="ECO:0000313" key="3">
    <source>
        <dbReference type="Proteomes" id="UP000276133"/>
    </source>
</evidence>
<keyword evidence="1" id="KW-1133">Transmembrane helix</keyword>
<proteinExistence type="predicted"/>
<name>A0A3M7R106_BRAPC</name>
<keyword evidence="1" id="KW-0812">Transmembrane</keyword>
<protein>
    <submittedName>
        <fullName evidence="2">Uncharacterized protein</fullName>
    </submittedName>
</protein>
<evidence type="ECO:0000313" key="2">
    <source>
        <dbReference type="EMBL" id="RNA17266.1"/>
    </source>
</evidence>
<dbReference type="AlphaFoldDB" id="A0A3M7R106"/>
<dbReference type="EMBL" id="REGN01004483">
    <property type="protein sequence ID" value="RNA17266.1"/>
    <property type="molecule type" value="Genomic_DNA"/>
</dbReference>
<organism evidence="2 3">
    <name type="scientific">Brachionus plicatilis</name>
    <name type="common">Marine rotifer</name>
    <name type="synonym">Brachionus muelleri</name>
    <dbReference type="NCBI Taxonomy" id="10195"/>
    <lineage>
        <taxon>Eukaryota</taxon>
        <taxon>Metazoa</taxon>
        <taxon>Spiralia</taxon>
        <taxon>Gnathifera</taxon>
        <taxon>Rotifera</taxon>
        <taxon>Eurotatoria</taxon>
        <taxon>Monogononta</taxon>
        <taxon>Pseudotrocha</taxon>
        <taxon>Ploima</taxon>
        <taxon>Brachionidae</taxon>
        <taxon>Brachionus</taxon>
    </lineage>
</organism>
<keyword evidence="3" id="KW-1185">Reference proteome</keyword>
<gene>
    <name evidence="2" type="ORF">BpHYR1_010242</name>
</gene>
<accession>A0A3M7R106</accession>
<feature type="transmembrane region" description="Helical" evidence="1">
    <location>
        <begin position="59"/>
        <end position="77"/>
    </location>
</feature>
<sequence>MPKCQSLSSEGPKHVLGGTENVSVTTIYKIRFAELKLWLYWWYKGCISCYNIHNMFWSIRTYALAFFIFCFCFFTKIHNAKVEQEPRKGRGRGEEQNKFCVQLKIKQIIPGDDIMLINPVDTH</sequence>
<evidence type="ECO:0000256" key="1">
    <source>
        <dbReference type="SAM" id="Phobius"/>
    </source>
</evidence>
<dbReference type="Proteomes" id="UP000276133">
    <property type="component" value="Unassembled WGS sequence"/>
</dbReference>
<reference evidence="2 3" key="1">
    <citation type="journal article" date="2018" name="Sci. Rep.">
        <title>Genomic signatures of local adaptation to the degree of environmental predictability in rotifers.</title>
        <authorList>
            <person name="Franch-Gras L."/>
            <person name="Hahn C."/>
            <person name="Garcia-Roger E.M."/>
            <person name="Carmona M.J."/>
            <person name="Serra M."/>
            <person name="Gomez A."/>
        </authorList>
    </citation>
    <scope>NUCLEOTIDE SEQUENCE [LARGE SCALE GENOMIC DNA]</scope>
    <source>
        <strain evidence="2">HYR1</strain>
    </source>
</reference>
<keyword evidence="1" id="KW-0472">Membrane</keyword>